<keyword evidence="1" id="KW-0812">Transmembrane</keyword>
<protein>
    <submittedName>
        <fullName evidence="2">Uncharacterized protein</fullName>
    </submittedName>
</protein>
<evidence type="ECO:0000313" key="3">
    <source>
        <dbReference type="Proteomes" id="UP000294576"/>
    </source>
</evidence>
<feature type="transmembrane region" description="Helical" evidence="1">
    <location>
        <begin position="18"/>
        <end position="40"/>
    </location>
</feature>
<dbReference type="AlphaFoldDB" id="A0A4R3Q3I7"/>
<feature type="transmembrane region" description="Helical" evidence="1">
    <location>
        <begin position="52"/>
        <end position="78"/>
    </location>
</feature>
<evidence type="ECO:0000256" key="1">
    <source>
        <dbReference type="SAM" id="Phobius"/>
    </source>
</evidence>
<accession>A0A4R3Q3I7</accession>
<feature type="transmembrane region" description="Helical" evidence="1">
    <location>
        <begin position="98"/>
        <end position="115"/>
    </location>
</feature>
<keyword evidence="1" id="KW-1133">Transmembrane helix</keyword>
<name>A0A4R3Q3I7_RHISU</name>
<dbReference type="Proteomes" id="UP000294576">
    <property type="component" value="Unassembled WGS sequence"/>
</dbReference>
<sequence>MSRRTDALVLSTYVPMEVLARVVIVPLVLASFLSGLVHALGTARGRFRHYRVLAKFLLAITAMVFLLLQMEAIVYVAMASLQPTMPNNDLLDLRRPRVIHAAGGLVVLLVTTALSV</sequence>
<dbReference type="EMBL" id="SMBH01000007">
    <property type="protein sequence ID" value="TCU15249.1"/>
    <property type="molecule type" value="Genomic_DNA"/>
</dbReference>
<proteinExistence type="predicted"/>
<keyword evidence="1" id="KW-0472">Membrane</keyword>
<reference evidence="2 3" key="1">
    <citation type="submission" date="2019-03" db="EMBL/GenBank/DDBJ databases">
        <title>Genomic Encyclopedia of Type Strains, Phase IV (KMG-V): Genome sequencing to study the core and pangenomes of soil and plant-associated prokaryotes.</title>
        <authorList>
            <person name="Whitman W."/>
        </authorList>
    </citation>
    <scope>NUCLEOTIDE SEQUENCE [LARGE SCALE GENOMIC DNA]</scope>
    <source>
        <strain evidence="2 3">Hc14</strain>
    </source>
</reference>
<gene>
    <name evidence="2" type="ORF">EV132_107149</name>
</gene>
<comment type="caution">
    <text evidence="2">The sequence shown here is derived from an EMBL/GenBank/DDBJ whole genome shotgun (WGS) entry which is preliminary data.</text>
</comment>
<evidence type="ECO:0000313" key="2">
    <source>
        <dbReference type="EMBL" id="TCU15249.1"/>
    </source>
</evidence>
<dbReference type="RefSeq" id="WP_165928174.1">
    <property type="nucleotide sequence ID" value="NZ_SMBH01000007.1"/>
</dbReference>
<organism evidence="2 3">
    <name type="scientific">Rhizobium sullae</name>
    <name type="common">Rhizobium hedysari</name>
    <dbReference type="NCBI Taxonomy" id="50338"/>
    <lineage>
        <taxon>Bacteria</taxon>
        <taxon>Pseudomonadati</taxon>
        <taxon>Pseudomonadota</taxon>
        <taxon>Alphaproteobacteria</taxon>
        <taxon>Hyphomicrobiales</taxon>
        <taxon>Rhizobiaceae</taxon>
        <taxon>Rhizobium/Agrobacterium group</taxon>
        <taxon>Rhizobium</taxon>
    </lineage>
</organism>